<dbReference type="Pfam" id="PF01755">
    <property type="entry name" value="Glyco_transf_25"/>
    <property type="match status" value="1"/>
</dbReference>
<feature type="domain" description="Glycosyl transferase family 25" evidence="1">
    <location>
        <begin position="9"/>
        <end position="189"/>
    </location>
</feature>
<reference evidence="2 3" key="1">
    <citation type="submission" date="2020-08" db="EMBL/GenBank/DDBJ databases">
        <title>Genomic Encyclopedia of Type Strains, Phase IV (KMG-IV): sequencing the most valuable type-strain genomes for metagenomic binning, comparative biology and taxonomic classification.</title>
        <authorList>
            <person name="Goeker M."/>
        </authorList>
    </citation>
    <scope>NUCLEOTIDE SEQUENCE [LARGE SCALE GENOMIC DNA]</scope>
    <source>
        <strain evidence="2 3">DSM 5686</strain>
    </source>
</reference>
<name>A0ABR6DJI6_9HYPH</name>
<dbReference type="Proteomes" id="UP000565455">
    <property type="component" value="Unassembled WGS sequence"/>
</dbReference>
<keyword evidence="3" id="KW-1185">Reference proteome</keyword>
<dbReference type="CDD" id="cd06532">
    <property type="entry name" value="Glyco_transf_25"/>
    <property type="match status" value="1"/>
</dbReference>
<dbReference type="EMBL" id="JACJIM010000008">
    <property type="protein sequence ID" value="MBA9065469.1"/>
    <property type="molecule type" value="Genomic_DNA"/>
</dbReference>
<protein>
    <submittedName>
        <fullName evidence="2">GR25 family glycosyltransferase involved in LPS biosynthesis</fullName>
    </submittedName>
</protein>
<dbReference type="InterPro" id="IPR002654">
    <property type="entry name" value="Glyco_trans_25"/>
</dbReference>
<proteinExistence type="predicted"/>
<organism evidence="2 3">
    <name type="scientific">Methylobacterium fujisawaense</name>
    <dbReference type="NCBI Taxonomy" id="107400"/>
    <lineage>
        <taxon>Bacteria</taxon>
        <taxon>Pseudomonadati</taxon>
        <taxon>Pseudomonadota</taxon>
        <taxon>Alphaproteobacteria</taxon>
        <taxon>Hyphomicrobiales</taxon>
        <taxon>Methylobacteriaceae</taxon>
        <taxon>Methylobacterium</taxon>
    </lineage>
</organism>
<evidence type="ECO:0000313" key="3">
    <source>
        <dbReference type="Proteomes" id="UP000565455"/>
    </source>
</evidence>
<sequence>MIDADRNVPVHIINLDRDAERLKTFMHRNDFLQVVRPDAVEGRNLDRDELARTGMIHRDLRYTNPALGNAHSHIGLWTKAADEDVCVTIAEDDAIFSRDFHAGARTILDALPSDWDVVLWGVNFDAFLWLEVVEGVRCKLQFEQDDLRARVAEFRDRAGLNVPLRLRHSFGVMAYTVSPLGARNLMKICLPLSNQLIEFPGYGVLIENNTIDAAMNAAYPSLKAFVCIPPLAISENRHESSTIQGAK</sequence>
<dbReference type="GeneID" id="96606494"/>
<accession>A0ABR6DJI6</accession>
<gene>
    <name evidence="2" type="ORF">GGQ91_004886</name>
</gene>
<dbReference type="RefSeq" id="WP_182592998.1">
    <property type="nucleotide sequence ID" value="NZ_JACJIM010000008.1"/>
</dbReference>
<comment type="caution">
    <text evidence="2">The sequence shown here is derived from an EMBL/GenBank/DDBJ whole genome shotgun (WGS) entry which is preliminary data.</text>
</comment>
<evidence type="ECO:0000313" key="2">
    <source>
        <dbReference type="EMBL" id="MBA9065469.1"/>
    </source>
</evidence>
<evidence type="ECO:0000259" key="1">
    <source>
        <dbReference type="Pfam" id="PF01755"/>
    </source>
</evidence>